<dbReference type="STRING" id="419481.SAMN05216233_14011"/>
<dbReference type="AlphaFoldDB" id="A0A1G5JSF9"/>
<dbReference type="Gene3D" id="3.30.572.10">
    <property type="entry name" value="Thymidylate synthase/dCMP hydroxymethylase domain"/>
    <property type="match status" value="1"/>
</dbReference>
<dbReference type="EMBL" id="FMUX01000040">
    <property type="protein sequence ID" value="SCY90589.1"/>
    <property type="molecule type" value="Genomic_DNA"/>
</dbReference>
<evidence type="ECO:0000313" key="3">
    <source>
        <dbReference type="EMBL" id="SCY90589.1"/>
    </source>
</evidence>
<accession>A0A1G5JSF9</accession>
<dbReference type="SUPFAM" id="SSF55831">
    <property type="entry name" value="Thymidylate synthase/dCMP hydroxymethylase"/>
    <property type="match status" value="1"/>
</dbReference>
<evidence type="ECO:0000313" key="4">
    <source>
        <dbReference type="Proteomes" id="UP000198870"/>
    </source>
</evidence>
<name>A0A1G5JSF9_9BACT</name>
<feature type="domain" description="Thymidylate synthase/dCMP hydroxymethylase" evidence="2">
    <location>
        <begin position="57"/>
        <end position="243"/>
    </location>
</feature>
<protein>
    <submittedName>
        <fullName evidence="3">Thymidylate synthase</fullName>
    </submittedName>
</protein>
<sequence>MHAVEYKGINEMLVKMSGLLLREGRERKTRGQKCYELPEPIMIKIFEPTCRLVTIAARKSNKYLPYAESLWIAGGYNNLDMVGYYLPRMEKFSDDMVTLRGGYGPRIRHCNNSIEDYKIKYPYQKIPNQLDVDQLRFIVECFEKDSNTRQAIISLGDPVKDCFTGRCIKQTKDFPCTRSLHFIKNVDGKLDLHVHMRSNDFIWGATGVNIFNFTFMQEYVSAILKLEIGSYYHVVNNMHYYDLFRCKLRDIAESEYEDIPFEYNKSFNSYDSFIHNIDALSGWERDFREKRVYERIDFEDDFFNDWSAVLYNYHTKNSNKYVNPTLNKLFE</sequence>
<proteinExistence type="predicted"/>
<keyword evidence="1" id="KW-0808">Transferase</keyword>
<reference evidence="3 4" key="1">
    <citation type="submission" date="2016-10" db="EMBL/GenBank/DDBJ databases">
        <authorList>
            <person name="de Groot N.N."/>
        </authorList>
    </citation>
    <scope>NUCLEOTIDE SEQUENCE [LARGE SCALE GENOMIC DNA]</scope>
    <source>
        <strain evidence="3 4">AA1</strain>
    </source>
</reference>
<evidence type="ECO:0000256" key="1">
    <source>
        <dbReference type="ARBA" id="ARBA00022679"/>
    </source>
</evidence>
<dbReference type="Pfam" id="PF00303">
    <property type="entry name" value="Thymidylat_synt"/>
    <property type="match status" value="1"/>
</dbReference>
<dbReference type="InterPro" id="IPR023451">
    <property type="entry name" value="Thymidate_synth/dCMP_Mease_dom"/>
</dbReference>
<dbReference type="InterPro" id="IPR036926">
    <property type="entry name" value="Thymidate_synth/dCMP_Mease_sf"/>
</dbReference>
<evidence type="ECO:0000259" key="2">
    <source>
        <dbReference type="Pfam" id="PF00303"/>
    </source>
</evidence>
<dbReference type="RefSeq" id="WP_092215940.1">
    <property type="nucleotide sequence ID" value="NZ_FMUX01000040.1"/>
</dbReference>
<keyword evidence="4" id="KW-1185">Reference proteome</keyword>
<dbReference type="OrthoDB" id="9774633at2"/>
<organism evidence="3 4">
    <name type="scientific">Desulfoluna spongiiphila</name>
    <dbReference type="NCBI Taxonomy" id="419481"/>
    <lineage>
        <taxon>Bacteria</taxon>
        <taxon>Pseudomonadati</taxon>
        <taxon>Thermodesulfobacteriota</taxon>
        <taxon>Desulfobacteria</taxon>
        <taxon>Desulfobacterales</taxon>
        <taxon>Desulfolunaceae</taxon>
        <taxon>Desulfoluna</taxon>
    </lineage>
</organism>
<dbReference type="Proteomes" id="UP000198870">
    <property type="component" value="Unassembled WGS sequence"/>
</dbReference>
<gene>
    <name evidence="3" type="ORF">SAMN05216233_14011</name>
</gene>
<dbReference type="GO" id="GO:0016740">
    <property type="term" value="F:transferase activity"/>
    <property type="evidence" value="ECO:0007669"/>
    <property type="project" value="UniProtKB-KW"/>
</dbReference>